<dbReference type="EMBL" id="JBHFQA010000007">
    <property type="protein sequence ID" value="KAL2095959.1"/>
    <property type="molecule type" value="Genomic_DNA"/>
</dbReference>
<feature type="domain" description="Reverse transcriptase" evidence="10">
    <location>
        <begin position="449"/>
        <end position="627"/>
    </location>
</feature>
<dbReference type="InterPro" id="IPR001584">
    <property type="entry name" value="Integrase_cat-core"/>
</dbReference>
<dbReference type="InterPro" id="IPR041577">
    <property type="entry name" value="RT_RNaseH_2"/>
</dbReference>
<proteinExistence type="inferred from homology"/>
<dbReference type="Pfam" id="PF17919">
    <property type="entry name" value="RT_RNaseH_2"/>
    <property type="match status" value="1"/>
</dbReference>
<dbReference type="Pfam" id="PF00078">
    <property type="entry name" value="RVT_1"/>
    <property type="match status" value="1"/>
</dbReference>
<dbReference type="InterPro" id="IPR050951">
    <property type="entry name" value="Retrovirus_Pol_polyprotein"/>
</dbReference>
<keyword evidence="5" id="KW-0238">DNA-binding</keyword>
<dbReference type="SUPFAM" id="SSF53098">
    <property type="entry name" value="Ribonuclease H-like"/>
    <property type="match status" value="1"/>
</dbReference>
<dbReference type="PROSITE" id="PS50158">
    <property type="entry name" value="ZF_CCHC"/>
    <property type="match status" value="1"/>
</dbReference>
<feature type="compositionally biased region" description="Basic residues" evidence="8">
    <location>
        <begin position="240"/>
        <end position="249"/>
    </location>
</feature>
<dbReference type="GO" id="GO:0006259">
    <property type="term" value="P:DNA metabolic process"/>
    <property type="evidence" value="ECO:0007669"/>
    <property type="project" value="UniProtKB-ARBA"/>
</dbReference>
<evidence type="ECO:0000259" key="9">
    <source>
        <dbReference type="PROSITE" id="PS50158"/>
    </source>
</evidence>
<keyword evidence="7" id="KW-0479">Metal-binding</keyword>
<keyword evidence="4" id="KW-0378">Hydrolase</keyword>
<accession>A0ABD1KA25</accession>
<dbReference type="PANTHER" id="PTHR37984:SF13">
    <property type="entry name" value="RIBONUCLEASE H"/>
    <property type="match status" value="1"/>
</dbReference>
<dbReference type="FunFam" id="1.10.340.70:FF:000003">
    <property type="entry name" value="Protein CBG25708"/>
    <property type="match status" value="1"/>
</dbReference>
<dbReference type="PROSITE" id="PS50878">
    <property type="entry name" value="RT_POL"/>
    <property type="match status" value="1"/>
</dbReference>
<dbReference type="SUPFAM" id="SSF57756">
    <property type="entry name" value="Retrovirus zinc finger-like domains"/>
    <property type="match status" value="1"/>
</dbReference>
<evidence type="ECO:0000313" key="12">
    <source>
        <dbReference type="EMBL" id="KAL2095959.1"/>
    </source>
</evidence>
<feature type="compositionally biased region" description="Polar residues" evidence="8">
    <location>
        <begin position="1282"/>
        <end position="1294"/>
    </location>
</feature>
<dbReference type="FunFam" id="3.30.420.10:FF:000063">
    <property type="entry name" value="Retrovirus-related Pol polyprotein from transposon 297-like Protein"/>
    <property type="match status" value="1"/>
</dbReference>
<dbReference type="GO" id="GO:0004523">
    <property type="term" value="F:RNA-DNA hybrid ribonuclease activity"/>
    <property type="evidence" value="ECO:0007669"/>
    <property type="project" value="UniProtKB-EC"/>
</dbReference>
<dbReference type="SUPFAM" id="SSF50630">
    <property type="entry name" value="Acid proteases"/>
    <property type="match status" value="1"/>
</dbReference>
<organism evidence="12 13">
    <name type="scientific">Coilia grayii</name>
    <name type="common">Gray's grenadier anchovy</name>
    <dbReference type="NCBI Taxonomy" id="363190"/>
    <lineage>
        <taxon>Eukaryota</taxon>
        <taxon>Metazoa</taxon>
        <taxon>Chordata</taxon>
        <taxon>Craniata</taxon>
        <taxon>Vertebrata</taxon>
        <taxon>Euteleostomi</taxon>
        <taxon>Actinopterygii</taxon>
        <taxon>Neopterygii</taxon>
        <taxon>Teleostei</taxon>
        <taxon>Clupei</taxon>
        <taxon>Clupeiformes</taxon>
        <taxon>Clupeoidei</taxon>
        <taxon>Engraulidae</taxon>
        <taxon>Coilinae</taxon>
        <taxon>Coilia</taxon>
    </lineage>
</organism>
<dbReference type="InterPro" id="IPR021109">
    <property type="entry name" value="Peptidase_aspartic_dom_sf"/>
</dbReference>
<keyword evidence="7" id="KW-0863">Zinc-finger</keyword>
<gene>
    <name evidence="12" type="ORF">ACEWY4_008107</name>
</gene>
<dbReference type="CDD" id="cd09274">
    <property type="entry name" value="RNase_HI_RT_Ty3"/>
    <property type="match status" value="1"/>
</dbReference>
<keyword evidence="13" id="KW-1185">Reference proteome</keyword>
<keyword evidence="4" id="KW-0064">Aspartyl protease</keyword>
<dbReference type="Pfam" id="PF00665">
    <property type="entry name" value="rve"/>
    <property type="match status" value="1"/>
</dbReference>
<dbReference type="FunFam" id="3.10.20.370:FF:000001">
    <property type="entry name" value="Retrovirus-related Pol polyprotein from transposon 17.6-like protein"/>
    <property type="match status" value="1"/>
</dbReference>
<feature type="domain" description="Integrase catalytic" evidence="11">
    <location>
        <begin position="999"/>
        <end position="1150"/>
    </location>
</feature>
<dbReference type="InterPro" id="IPR041588">
    <property type="entry name" value="Integrase_H2C2"/>
</dbReference>
<dbReference type="GO" id="GO:0008270">
    <property type="term" value="F:zinc ion binding"/>
    <property type="evidence" value="ECO:0007669"/>
    <property type="project" value="UniProtKB-KW"/>
</dbReference>
<evidence type="ECO:0000256" key="2">
    <source>
        <dbReference type="ARBA" id="ARBA00012180"/>
    </source>
</evidence>
<comment type="similarity">
    <text evidence="1">Belongs to the beta type-B retroviral polymerase family. HERV class-II K(HML-2) pol subfamily.</text>
</comment>
<dbReference type="CDD" id="cd01647">
    <property type="entry name" value="RT_LTR"/>
    <property type="match status" value="1"/>
</dbReference>
<keyword evidence="7" id="KW-0862">Zinc</keyword>
<dbReference type="FunFam" id="3.30.70.270:FF:000026">
    <property type="entry name" value="Transposon Ty3-G Gag-Pol polyprotein"/>
    <property type="match status" value="1"/>
</dbReference>
<dbReference type="Proteomes" id="UP001591681">
    <property type="component" value="Unassembled WGS sequence"/>
</dbReference>
<evidence type="ECO:0000259" key="10">
    <source>
        <dbReference type="PROSITE" id="PS50878"/>
    </source>
</evidence>
<evidence type="ECO:0000256" key="4">
    <source>
        <dbReference type="ARBA" id="ARBA00022750"/>
    </source>
</evidence>
<dbReference type="GO" id="GO:0006508">
    <property type="term" value="P:proteolysis"/>
    <property type="evidence" value="ECO:0007669"/>
    <property type="project" value="UniProtKB-KW"/>
</dbReference>
<evidence type="ECO:0000256" key="8">
    <source>
        <dbReference type="SAM" id="MobiDB-lite"/>
    </source>
</evidence>
<dbReference type="PROSITE" id="PS50994">
    <property type="entry name" value="INTEGRASE"/>
    <property type="match status" value="1"/>
</dbReference>
<sequence>MAGYGYIGHINPFDESVEQWTTYVERFDLFVTANEIDADKKVPVFLSVIGASTYGLLRSLVAPDKPGAKPYDHLVNVLKEHFSPKPIVIAERFRFHKRNQQEGESVTQYVAVIKKLSEHCEFGAHLHDSLRDRLVCGLNTEAIQKRLLTEAALTFQKAVEIAVSMETVARETHQLSSALKVNALSLNNQQRTTCGRCGKTNHKETDCFYKEQKCHNCGKRGHISKMCRNKQTVNNDKVAKQKAKKKNRVHHMEAKEMSSSDGSTTDTELSLHMVSQQGNLAHICVKPNIEGKIINMELDTGAAVSLISRELYDAQFCDLPLRQTHIMLKTYTGEVIPPEGVITVSVRMNKQKAKLPLYVVRGASPPLFGREWLRKIRIDWREIKTIRKETLEGVLQRHAEVFKKELGTLKGIEVDIALKPDHTPRFCQARVVPYALRPKVEAEIDRLREQGIISPVKFSEWATPIVPVVKKNGDVRICGDFKVTVNPALRAERYPIPRIEDLFASLSGGQHFSKLDLSHAYLQMVVEEKSRKYLTITTSKGLFCYNRLAFGITSAPATFQRAMDQVLQGLSNVHCYLDDILITGQDRDQHLKNLDAVLGRLEEFGLRLQKEKCEFFKDSLEYLGHVIDAQGLHKSPEKVRAIVEAPAPTDVSQLRSFLGLINYYSRFIPNLSSILSPLNALLCKGKQWRWSSECATSFKQAKEQLLSQSVLTHYDPKLPIRLACDASPYGLGSVISHVLPNGQERPIAFASRTLNKAERNYAQIEREALAIIFGVRKFHHYLYGRQFALLTDHRPLTTILSPSKSIPSMAAARMQRWALLLAAHDYTIHYREAARLGNADGLSRLPLPTSPKEKSNAVDSFHIRHLEALPVNCREICRESRCDPVLAQVLEMVSTGRFPRVQNADSVLSPFISRKEELTLQQGCLMWGIRVIIPSKLRPRLLSELHTGHPGVVKMKAVARSYMWWPGIDSQIEQVSKTCQSCQLSQKAPGPSPLHPWTWPGSPWQRIHVDFAGPFQGHMFMVVVDAHSKWPEVHLMSSTTASKTIQVLRGLFSRYGLPEVLVSDNGPQFTSYEFETFMRSNGVKHIRSAPFHPSTNGLAERFVQTFKHSLKRSTGTASVQHRLDAFLLMYRNTPHSTTKESPSMLFMHRKLRSRLDLLKPNVTAAVEKAQEAQCAYRGIHAKARSFKVGDRVLVRDYGRGEKWTPGVVSAETGPVSYSVDVGAPEHWRRHADQMLARHAELDVTTDDTGAASSHILPDLPLWENTAPEPPPPPVPVSVSSPQSTSGENITPSQETGKRYPFRVVKPPVRYVP</sequence>
<dbReference type="PANTHER" id="PTHR37984">
    <property type="entry name" value="PROTEIN CBG26694"/>
    <property type="match status" value="1"/>
</dbReference>
<dbReference type="GO" id="GO:0004190">
    <property type="term" value="F:aspartic-type endopeptidase activity"/>
    <property type="evidence" value="ECO:0007669"/>
    <property type="project" value="UniProtKB-KW"/>
</dbReference>
<dbReference type="Gene3D" id="3.30.70.270">
    <property type="match status" value="2"/>
</dbReference>
<dbReference type="InterPro" id="IPR043502">
    <property type="entry name" value="DNA/RNA_pol_sf"/>
</dbReference>
<evidence type="ECO:0000256" key="1">
    <source>
        <dbReference type="ARBA" id="ARBA00010879"/>
    </source>
</evidence>
<dbReference type="SUPFAM" id="SSF56672">
    <property type="entry name" value="DNA/RNA polymerases"/>
    <property type="match status" value="1"/>
</dbReference>
<dbReference type="InterPro" id="IPR012337">
    <property type="entry name" value="RNaseH-like_sf"/>
</dbReference>
<protein>
    <recommendedName>
        <fullName evidence="6">Gypsy retrotransposon integrase-like protein 1</fullName>
        <ecNumber evidence="2">3.1.26.4</ecNumber>
    </recommendedName>
</protein>
<evidence type="ECO:0000256" key="6">
    <source>
        <dbReference type="ARBA" id="ARBA00039658"/>
    </source>
</evidence>
<dbReference type="EC" id="3.1.26.4" evidence="2"/>
<evidence type="ECO:0000313" key="13">
    <source>
        <dbReference type="Proteomes" id="UP001591681"/>
    </source>
</evidence>
<dbReference type="Gene3D" id="3.10.10.10">
    <property type="entry name" value="HIV Type 1 Reverse Transcriptase, subunit A, domain 1"/>
    <property type="match status" value="1"/>
</dbReference>
<evidence type="ECO:0000259" key="11">
    <source>
        <dbReference type="PROSITE" id="PS50994"/>
    </source>
</evidence>
<dbReference type="InterPro" id="IPR001878">
    <property type="entry name" value="Znf_CCHC"/>
</dbReference>
<feature type="region of interest" description="Disordered" evidence="8">
    <location>
        <begin position="235"/>
        <end position="266"/>
    </location>
</feature>
<evidence type="ECO:0000256" key="5">
    <source>
        <dbReference type="ARBA" id="ARBA00023125"/>
    </source>
</evidence>
<dbReference type="Gene3D" id="1.10.340.70">
    <property type="match status" value="1"/>
</dbReference>
<name>A0ABD1KA25_9TELE</name>
<keyword evidence="3" id="KW-0645">Protease</keyword>
<evidence type="ECO:0000256" key="7">
    <source>
        <dbReference type="PROSITE-ProRule" id="PRU00047"/>
    </source>
</evidence>
<evidence type="ECO:0000256" key="3">
    <source>
        <dbReference type="ARBA" id="ARBA00022670"/>
    </source>
</evidence>
<dbReference type="InterPro" id="IPR036397">
    <property type="entry name" value="RNaseH_sf"/>
</dbReference>
<dbReference type="SMART" id="SM00343">
    <property type="entry name" value="ZnF_C2HC"/>
    <property type="match status" value="2"/>
</dbReference>
<dbReference type="Gene3D" id="2.40.70.10">
    <property type="entry name" value="Acid Proteases"/>
    <property type="match status" value="1"/>
</dbReference>
<dbReference type="Pfam" id="PF17921">
    <property type="entry name" value="Integrase_H2C2"/>
    <property type="match status" value="1"/>
</dbReference>
<dbReference type="InterPro" id="IPR043128">
    <property type="entry name" value="Rev_trsase/Diguanyl_cyclase"/>
</dbReference>
<dbReference type="InterPro" id="IPR036875">
    <property type="entry name" value="Znf_CCHC_sf"/>
</dbReference>
<dbReference type="GO" id="GO:0003677">
    <property type="term" value="F:DNA binding"/>
    <property type="evidence" value="ECO:0007669"/>
    <property type="project" value="UniProtKB-KW"/>
</dbReference>
<reference evidence="12 13" key="1">
    <citation type="submission" date="2024-09" db="EMBL/GenBank/DDBJ databases">
        <title>A chromosome-level genome assembly of Gray's grenadier anchovy, Coilia grayii.</title>
        <authorList>
            <person name="Fu Z."/>
        </authorList>
    </citation>
    <scope>NUCLEOTIDE SEQUENCE [LARGE SCALE GENOMIC DNA]</scope>
    <source>
        <strain evidence="12">G4</strain>
        <tissue evidence="12">Muscle</tissue>
    </source>
</reference>
<dbReference type="Gene3D" id="3.30.420.10">
    <property type="entry name" value="Ribonuclease H-like superfamily/Ribonuclease H"/>
    <property type="match status" value="1"/>
</dbReference>
<dbReference type="InterPro" id="IPR000477">
    <property type="entry name" value="RT_dom"/>
</dbReference>
<feature type="region of interest" description="Disordered" evidence="8">
    <location>
        <begin position="1260"/>
        <end position="1312"/>
    </location>
</feature>
<comment type="caution">
    <text evidence="12">The sequence shown here is derived from an EMBL/GenBank/DDBJ whole genome shotgun (WGS) entry which is preliminary data.</text>
</comment>
<dbReference type="Gene3D" id="4.10.60.10">
    <property type="entry name" value="Zinc finger, CCHC-type"/>
    <property type="match status" value="1"/>
</dbReference>
<feature type="domain" description="CCHC-type" evidence="9">
    <location>
        <begin position="213"/>
        <end position="229"/>
    </location>
</feature>